<protein>
    <submittedName>
        <fullName evidence="5">TetR/AcrR family transcriptional regulator</fullName>
    </submittedName>
</protein>
<dbReference type="Gene3D" id="1.10.357.10">
    <property type="entry name" value="Tetracycline Repressor, domain 2"/>
    <property type="match status" value="1"/>
</dbReference>
<dbReference type="EMBL" id="CP029554">
    <property type="protein sequence ID" value="AXE36714.1"/>
    <property type="molecule type" value="Genomic_DNA"/>
</dbReference>
<feature type="compositionally biased region" description="Low complexity" evidence="3">
    <location>
        <begin position="1"/>
        <end position="16"/>
    </location>
</feature>
<dbReference type="GO" id="GO:0000976">
    <property type="term" value="F:transcription cis-regulatory region binding"/>
    <property type="evidence" value="ECO:0007669"/>
    <property type="project" value="TreeGrafter"/>
</dbReference>
<evidence type="ECO:0000256" key="2">
    <source>
        <dbReference type="PROSITE-ProRule" id="PRU00335"/>
    </source>
</evidence>
<reference evidence="5 6" key="1">
    <citation type="submission" date="2018-05" db="EMBL/GenBank/DDBJ databases">
        <title>Genome sequencing, assembly and analysis of the novel insecticidal bacterium, Chromobacterium phragmitis.</title>
        <authorList>
            <person name="Sparks M.E."/>
            <person name="Blackburn M.B."/>
            <person name="Gundersen-Rindal D.E."/>
        </authorList>
    </citation>
    <scope>NUCLEOTIDE SEQUENCE [LARGE SCALE GENOMIC DNA]</scope>
    <source>
        <strain evidence="5">IIBBL 274-1</strain>
    </source>
</reference>
<dbReference type="PROSITE" id="PS50977">
    <property type="entry name" value="HTH_TETR_2"/>
    <property type="match status" value="1"/>
</dbReference>
<dbReference type="KEGG" id="chrb:DK843_21885"/>
<sequence>MSSPPDSSSSATIAARARGRPPVPEATLRGQVLQAASGLLLEEGYPALSMEAVAKRAGVAKKTVYRFADNREQLLEAIVDGWTDGLARAVETPFADDENLPQALEALLLAIAERVLSAEAVGMFKLLGNDFPGREQALASYTRHGIRRSAGLLASWLAERQRLGLLKVDDPETCAELLLAMAIAEPLRQRALGLAAPGVDAPLHGWIRAAVRLCCEGIRPAG</sequence>
<feature type="domain" description="HTH tetR-type" evidence="4">
    <location>
        <begin position="26"/>
        <end position="86"/>
    </location>
</feature>
<feature type="DNA-binding region" description="H-T-H motif" evidence="2">
    <location>
        <begin position="49"/>
        <end position="68"/>
    </location>
</feature>
<dbReference type="RefSeq" id="WP_114074328.1">
    <property type="nucleotide sequence ID" value="NZ_CP029554.1"/>
</dbReference>
<dbReference type="PANTHER" id="PTHR30055">
    <property type="entry name" value="HTH-TYPE TRANSCRIPTIONAL REGULATOR RUTR"/>
    <property type="match status" value="1"/>
</dbReference>
<evidence type="ECO:0000256" key="1">
    <source>
        <dbReference type="ARBA" id="ARBA00023125"/>
    </source>
</evidence>
<accession>A0A344UN66</accession>
<dbReference type="Pfam" id="PF14246">
    <property type="entry name" value="TetR_C_7"/>
    <property type="match status" value="1"/>
</dbReference>
<dbReference type="AlphaFoldDB" id="A0A344UN66"/>
<dbReference type="Proteomes" id="UP000252038">
    <property type="component" value="Chromosome"/>
</dbReference>
<name>A0A344UN66_9NEIS</name>
<dbReference type="InterPro" id="IPR050109">
    <property type="entry name" value="HTH-type_TetR-like_transc_reg"/>
</dbReference>
<dbReference type="SUPFAM" id="SSF46689">
    <property type="entry name" value="Homeodomain-like"/>
    <property type="match status" value="1"/>
</dbReference>
<evidence type="ECO:0000256" key="3">
    <source>
        <dbReference type="SAM" id="MobiDB-lite"/>
    </source>
</evidence>
<dbReference type="InterPro" id="IPR039536">
    <property type="entry name" value="TetR_C_Proteobacteria"/>
</dbReference>
<evidence type="ECO:0000313" key="6">
    <source>
        <dbReference type="Proteomes" id="UP000252038"/>
    </source>
</evidence>
<keyword evidence="1 2" id="KW-0238">DNA-binding</keyword>
<dbReference type="PRINTS" id="PR00455">
    <property type="entry name" value="HTHTETR"/>
</dbReference>
<feature type="region of interest" description="Disordered" evidence="3">
    <location>
        <begin position="1"/>
        <end position="23"/>
    </location>
</feature>
<dbReference type="InterPro" id="IPR001647">
    <property type="entry name" value="HTH_TetR"/>
</dbReference>
<dbReference type="GO" id="GO:0003700">
    <property type="term" value="F:DNA-binding transcription factor activity"/>
    <property type="evidence" value="ECO:0007669"/>
    <property type="project" value="TreeGrafter"/>
</dbReference>
<evidence type="ECO:0000259" key="4">
    <source>
        <dbReference type="PROSITE" id="PS50977"/>
    </source>
</evidence>
<evidence type="ECO:0000313" key="5">
    <source>
        <dbReference type="EMBL" id="AXE36714.1"/>
    </source>
</evidence>
<organism evidence="5 6">
    <name type="scientific">Chromobacterium phragmitis</name>
    <dbReference type="NCBI Taxonomy" id="2202141"/>
    <lineage>
        <taxon>Bacteria</taxon>
        <taxon>Pseudomonadati</taxon>
        <taxon>Pseudomonadota</taxon>
        <taxon>Betaproteobacteria</taxon>
        <taxon>Neisseriales</taxon>
        <taxon>Chromobacteriaceae</taxon>
        <taxon>Chromobacterium</taxon>
    </lineage>
</organism>
<dbReference type="InterPro" id="IPR009057">
    <property type="entry name" value="Homeodomain-like_sf"/>
</dbReference>
<dbReference type="PANTHER" id="PTHR30055:SF223">
    <property type="entry name" value="HTH-TYPE TRANSCRIPTIONAL REGULATOR UIDR"/>
    <property type="match status" value="1"/>
</dbReference>
<gene>
    <name evidence="5" type="ORF">DK843_21885</name>
</gene>
<dbReference type="Pfam" id="PF00440">
    <property type="entry name" value="TetR_N"/>
    <property type="match status" value="1"/>
</dbReference>
<proteinExistence type="predicted"/>